<evidence type="ECO:0000313" key="3">
    <source>
        <dbReference type="Proteomes" id="UP000245910"/>
    </source>
</evidence>
<proteinExistence type="predicted"/>
<dbReference type="EMBL" id="LN649229">
    <property type="protein sequence ID" value="CEI67431.1"/>
    <property type="molecule type" value="Genomic_DNA"/>
</dbReference>
<feature type="compositionally biased region" description="Polar residues" evidence="1">
    <location>
        <begin position="127"/>
        <end position="138"/>
    </location>
</feature>
<dbReference type="AlphaFoldDB" id="A0A2L2TNV4"/>
<evidence type="ECO:0000256" key="1">
    <source>
        <dbReference type="SAM" id="MobiDB-lite"/>
    </source>
</evidence>
<evidence type="ECO:0000313" key="2">
    <source>
        <dbReference type="EMBL" id="CEI67431.1"/>
    </source>
</evidence>
<dbReference type="Proteomes" id="UP000245910">
    <property type="component" value="Chromosome I"/>
</dbReference>
<name>A0A2L2TNV4_9HYPO</name>
<feature type="region of interest" description="Disordered" evidence="1">
    <location>
        <begin position="80"/>
        <end position="138"/>
    </location>
</feature>
<accession>A0A2L2TNV4</accession>
<sequence>MPPLRSPQRDLKHLSERPFLEGRLFAITLCWPSDHQILPKHWRHLSYCVVEFPTKEMTQEATNRIPALEFEGSLLQVSVPKAASDPAQTTNDTTERPVTCAPTPTDSTAGKPVVSAPMNLPHGKGSITMSSSNCKESG</sequence>
<reference evidence="3" key="1">
    <citation type="submission" date="2014-10" db="EMBL/GenBank/DDBJ databases">
        <authorList>
            <person name="King R."/>
        </authorList>
    </citation>
    <scope>NUCLEOTIDE SEQUENCE [LARGE SCALE GENOMIC DNA]</scope>
    <source>
        <strain evidence="3">A3/5</strain>
    </source>
</reference>
<protein>
    <submittedName>
        <fullName evidence="2">Uncharacterized protein</fullName>
    </submittedName>
</protein>
<organism evidence="2 3">
    <name type="scientific">Fusarium venenatum</name>
    <dbReference type="NCBI Taxonomy" id="56646"/>
    <lineage>
        <taxon>Eukaryota</taxon>
        <taxon>Fungi</taxon>
        <taxon>Dikarya</taxon>
        <taxon>Ascomycota</taxon>
        <taxon>Pezizomycotina</taxon>
        <taxon>Sordariomycetes</taxon>
        <taxon>Hypocreomycetidae</taxon>
        <taxon>Hypocreales</taxon>
        <taxon>Nectriaceae</taxon>
        <taxon>Fusarium</taxon>
    </lineage>
</organism>
<dbReference type="STRING" id="56646.A0A2L2TNV4"/>
<keyword evidence="3" id="KW-1185">Reference proteome</keyword>